<keyword evidence="3" id="KW-1185">Reference proteome</keyword>
<dbReference type="InterPro" id="IPR050177">
    <property type="entry name" value="Lipid_A_modif_metabolic_enz"/>
</dbReference>
<reference evidence="2 3" key="1">
    <citation type="journal article" date="1992" name="Int. J. Syst. Bacteriol.">
        <title>Sphingobacterium antarcticus sp. nov. a Psychrotrophic Bacterium from the Soils of Schirmacher Oasis, Antarctica.</title>
        <authorList>
            <person name="Shivaji S."/>
            <person name="Ray M.K."/>
            <person name="Rao N.S."/>
            <person name="Saiserr L."/>
            <person name="Jagannadham M.V."/>
            <person name="Kumar G.S."/>
            <person name="Reddy G."/>
            <person name="Bhargava P.M."/>
        </authorList>
    </citation>
    <scope>NUCLEOTIDE SEQUENCE [LARGE SCALE GENOMIC DNA]</scope>
    <source>
        <strain evidence="2 3">4BY</strain>
    </source>
</reference>
<evidence type="ECO:0000313" key="2">
    <source>
        <dbReference type="EMBL" id="KEQ29649.1"/>
    </source>
</evidence>
<dbReference type="InterPro" id="IPR001509">
    <property type="entry name" value="Epimerase_deHydtase"/>
</dbReference>
<name>A0A081PG26_9SPHI</name>
<evidence type="ECO:0000313" key="3">
    <source>
        <dbReference type="Proteomes" id="UP000028007"/>
    </source>
</evidence>
<dbReference type="InterPro" id="IPR036291">
    <property type="entry name" value="NAD(P)-bd_dom_sf"/>
</dbReference>
<dbReference type="AlphaFoldDB" id="A0A081PG26"/>
<evidence type="ECO:0000259" key="1">
    <source>
        <dbReference type="Pfam" id="PF01370"/>
    </source>
</evidence>
<sequence length="329" mass="36843">MKKRVLITGGSGFVGYHLIEAAISSGLEVYVAVRSSSSVAHLSIFDIKFVYPDFSSTESLIPLLEQGRYNYIVHASGITKAKSAEEYNKINAEYSNNLALAAVKADIPLEKFVFVSSLAAIGPLENLDGIIQDNTPARPVTLYGSSKMLAEQYLARITNLPLVIIRPTAVYGPREKDIFILLKSIYKGIEPHIGKFSQKLSFIYVKDLANVIVDSLSSAVTNAAYNVSDGYQYDRYALAEGVKKAMHKKTFKFHIPVFFVSFLATVMEKIYSNRDASPTLNKEKMNELTALNWICSIEHARKDLSFKPAYNLNQGLEETVRWYKQNNWL</sequence>
<dbReference type="eggNOG" id="COG0451">
    <property type="taxonomic scope" value="Bacteria"/>
</dbReference>
<dbReference type="Pfam" id="PF01370">
    <property type="entry name" value="Epimerase"/>
    <property type="match status" value="1"/>
</dbReference>
<protein>
    <submittedName>
        <fullName evidence="2">UDP-glucose 4-epimerase</fullName>
    </submittedName>
</protein>
<dbReference type="Proteomes" id="UP000028007">
    <property type="component" value="Unassembled WGS sequence"/>
</dbReference>
<dbReference type="Gene3D" id="3.40.50.720">
    <property type="entry name" value="NAD(P)-binding Rossmann-like Domain"/>
    <property type="match status" value="1"/>
</dbReference>
<gene>
    <name evidence="2" type="ORF">N180_19500</name>
</gene>
<dbReference type="PANTHER" id="PTHR43245">
    <property type="entry name" value="BIFUNCTIONAL POLYMYXIN RESISTANCE PROTEIN ARNA"/>
    <property type="match status" value="1"/>
</dbReference>
<dbReference type="SUPFAM" id="SSF51735">
    <property type="entry name" value="NAD(P)-binding Rossmann-fold domains"/>
    <property type="match status" value="1"/>
</dbReference>
<dbReference type="EMBL" id="JNFF01000067">
    <property type="protein sequence ID" value="KEQ29649.1"/>
    <property type="molecule type" value="Genomic_DNA"/>
</dbReference>
<comment type="caution">
    <text evidence="2">The sequence shown here is derived from an EMBL/GenBank/DDBJ whole genome shotgun (WGS) entry which is preliminary data.</text>
</comment>
<dbReference type="PANTHER" id="PTHR43245:SF58">
    <property type="entry name" value="BLL5923 PROTEIN"/>
    <property type="match status" value="1"/>
</dbReference>
<dbReference type="RefSeq" id="WP_037441582.1">
    <property type="nucleotide sequence ID" value="NZ_JNFF01000067.1"/>
</dbReference>
<organism evidence="2 3">
    <name type="scientific">Pedobacter antarcticus 4BY</name>
    <dbReference type="NCBI Taxonomy" id="1358423"/>
    <lineage>
        <taxon>Bacteria</taxon>
        <taxon>Pseudomonadati</taxon>
        <taxon>Bacteroidota</taxon>
        <taxon>Sphingobacteriia</taxon>
        <taxon>Sphingobacteriales</taxon>
        <taxon>Sphingobacteriaceae</taxon>
        <taxon>Pedobacter</taxon>
    </lineage>
</organism>
<feature type="domain" description="NAD-dependent epimerase/dehydratase" evidence="1">
    <location>
        <begin position="5"/>
        <end position="227"/>
    </location>
</feature>
<dbReference type="OrthoDB" id="1490291at2"/>
<proteinExistence type="predicted"/>
<accession>A0A081PG26</accession>